<dbReference type="Pfam" id="PF12833">
    <property type="entry name" value="HTH_18"/>
    <property type="match status" value="1"/>
</dbReference>
<dbReference type="SUPFAM" id="SSF46689">
    <property type="entry name" value="Homeodomain-like"/>
    <property type="match status" value="2"/>
</dbReference>
<sequence>MSAKDKVESHPAFAENVMSEMRNPTRLPSCPVYEMIRPAPAKSFVLHRHDYPADCARWNYHPEYELHLITASHGRYVVGDFVGSFGPGNLVLVGPDLPHNWLSDIPPHEVVSGRDLVLQIQSEWLQGLVALCPEFGGVSRLLQDAANGVEFFGPRLEALRRRMVALEQADEGRRVAMVIALLVELAATPRRVLCLGRSMGVSGLDEMGTMDMTIRHLLSSDLREVSQADVARRARMSPSGFSRLFQQATGNTFTAFVRRLRISRACELLVTTRHSIAVVGAEAGFSNLSNFNRYFLKEKRVTPKQYRRDALQAMAGKSQFSNKGKEESAGVLMSLFIK</sequence>
<keyword evidence="6" id="KW-1185">Reference proteome</keyword>
<dbReference type="PANTHER" id="PTHR46796">
    <property type="entry name" value="HTH-TYPE TRANSCRIPTIONAL ACTIVATOR RHAS-RELATED"/>
    <property type="match status" value="1"/>
</dbReference>
<protein>
    <recommendedName>
        <fullName evidence="4">HTH araC/xylS-type domain-containing protein</fullName>
    </recommendedName>
</protein>
<proteinExistence type="predicted"/>
<keyword evidence="2" id="KW-0238">DNA-binding</keyword>
<feature type="domain" description="HTH araC/xylS-type" evidence="4">
    <location>
        <begin position="212"/>
        <end position="309"/>
    </location>
</feature>
<dbReference type="AlphaFoldDB" id="G6XFE1"/>
<dbReference type="SUPFAM" id="SSF51182">
    <property type="entry name" value="RmlC-like cupins"/>
    <property type="match status" value="1"/>
</dbReference>
<dbReference type="GO" id="GO:0043565">
    <property type="term" value="F:sequence-specific DNA binding"/>
    <property type="evidence" value="ECO:0007669"/>
    <property type="project" value="InterPro"/>
</dbReference>
<dbReference type="InterPro" id="IPR009057">
    <property type="entry name" value="Homeodomain-like_sf"/>
</dbReference>
<evidence type="ECO:0000256" key="2">
    <source>
        <dbReference type="ARBA" id="ARBA00023125"/>
    </source>
</evidence>
<dbReference type="InterPro" id="IPR018062">
    <property type="entry name" value="HTH_AraC-typ_CS"/>
</dbReference>
<dbReference type="InterPro" id="IPR050204">
    <property type="entry name" value="AraC_XylS_family_regulators"/>
</dbReference>
<accession>G6XFE1</accession>
<gene>
    <name evidence="5" type="ORF">GMO_02060</name>
</gene>
<dbReference type="SMART" id="SM00342">
    <property type="entry name" value="HTH_ARAC"/>
    <property type="match status" value="1"/>
</dbReference>
<dbReference type="Gene3D" id="1.10.10.60">
    <property type="entry name" value="Homeodomain-like"/>
    <property type="match status" value="2"/>
</dbReference>
<dbReference type="CDD" id="cd06976">
    <property type="entry name" value="cupin_MtlR-like_N"/>
    <property type="match status" value="1"/>
</dbReference>
<organism evidence="5 6">
    <name type="scientific">Gluconobacter morbifer G707</name>
    <dbReference type="NCBI Taxonomy" id="1088869"/>
    <lineage>
        <taxon>Bacteria</taxon>
        <taxon>Pseudomonadati</taxon>
        <taxon>Pseudomonadota</taxon>
        <taxon>Alphaproteobacteria</taxon>
        <taxon>Acetobacterales</taxon>
        <taxon>Acetobacteraceae</taxon>
        <taxon>Gluconobacter</taxon>
    </lineage>
</organism>
<evidence type="ECO:0000313" key="6">
    <source>
        <dbReference type="Proteomes" id="UP000004949"/>
    </source>
</evidence>
<dbReference type="PROSITE" id="PS00041">
    <property type="entry name" value="HTH_ARAC_FAMILY_1"/>
    <property type="match status" value="1"/>
</dbReference>
<dbReference type="Proteomes" id="UP000004949">
    <property type="component" value="Unassembled WGS sequence"/>
</dbReference>
<dbReference type="STRING" id="1088869.GMO_02060"/>
<dbReference type="RefSeq" id="WP_008850355.1">
    <property type="nucleotide sequence ID" value="NZ_AGQV01000001.1"/>
</dbReference>
<dbReference type="InterPro" id="IPR011051">
    <property type="entry name" value="RmlC_Cupin_sf"/>
</dbReference>
<dbReference type="EMBL" id="AGQV01000001">
    <property type="protein sequence ID" value="EHH68898.1"/>
    <property type="molecule type" value="Genomic_DNA"/>
</dbReference>
<evidence type="ECO:0000259" key="4">
    <source>
        <dbReference type="PROSITE" id="PS01124"/>
    </source>
</evidence>
<evidence type="ECO:0000256" key="1">
    <source>
        <dbReference type="ARBA" id="ARBA00023015"/>
    </source>
</evidence>
<dbReference type="InterPro" id="IPR018060">
    <property type="entry name" value="HTH_AraC"/>
</dbReference>
<dbReference type="PROSITE" id="PS01124">
    <property type="entry name" value="HTH_ARAC_FAMILY_2"/>
    <property type="match status" value="1"/>
</dbReference>
<evidence type="ECO:0000313" key="5">
    <source>
        <dbReference type="EMBL" id="EHH68898.1"/>
    </source>
</evidence>
<keyword evidence="1" id="KW-0805">Transcription regulation</keyword>
<dbReference type="eggNOG" id="COG2207">
    <property type="taxonomic scope" value="Bacteria"/>
</dbReference>
<comment type="caution">
    <text evidence="5">The sequence shown here is derived from an EMBL/GenBank/DDBJ whole genome shotgun (WGS) entry which is preliminary data.</text>
</comment>
<name>G6XFE1_9PROT</name>
<keyword evidence="3" id="KW-0804">Transcription</keyword>
<dbReference type="PATRIC" id="fig|1088869.3.peg.207"/>
<dbReference type="GO" id="GO:0003700">
    <property type="term" value="F:DNA-binding transcription factor activity"/>
    <property type="evidence" value="ECO:0007669"/>
    <property type="project" value="InterPro"/>
</dbReference>
<reference evidence="5 6" key="1">
    <citation type="submission" date="2011-10" db="EMBL/GenBank/DDBJ databases">
        <title>Genome sequence of Gluconobacter morbifer G707, isolated from Drosophila gut.</title>
        <authorList>
            <person name="Lee W.-J."/>
            <person name="Kim E.-K."/>
        </authorList>
    </citation>
    <scope>NUCLEOTIDE SEQUENCE [LARGE SCALE GENOMIC DNA]</scope>
    <source>
        <strain evidence="5 6">G707</strain>
    </source>
</reference>
<evidence type="ECO:0000256" key="3">
    <source>
        <dbReference type="ARBA" id="ARBA00023163"/>
    </source>
</evidence>